<dbReference type="PROSITE" id="PS00198">
    <property type="entry name" value="4FE4S_FER_1"/>
    <property type="match status" value="1"/>
</dbReference>
<dbReference type="GO" id="GO:0032196">
    <property type="term" value="P:transposition"/>
    <property type="evidence" value="ECO:0007669"/>
    <property type="project" value="TreeGrafter"/>
</dbReference>
<dbReference type="AlphaFoldDB" id="A0A1I5VGN0"/>
<dbReference type="PANTHER" id="PTHR10948:SF23">
    <property type="entry name" value="TRANSPOSASE INSI FOR INSERTION SEQUENCE ELEMENT IS30A-RELATED"/>
    <property type="match status" value="1"/>
</dbReference>
<sequence length="256" mass="29818">MPKFKHLTLTERKAIENYLNDSLSFKAIATDLGRDCTTISKEVRKHITHKKTGAYGRAFNNCVHRFDCTHSYLCDSGNCRNRYCRFCSKCYLVCPDYEEYLCPVLSKPHYVCNGCKNLKSCTLKKSFYVAEDAHQKYKLLLSESRSGISVGEEEIIRLDNIISPLIKKGQSLHHICSNNRDIIMHSERTIYNYVDYGLFTARNIDLPRKVVYRPRKKSADHFKVDKSCRVGRTYEDFLNFLNPHFACQKMGFIFFV</sequence>
<name>A0A1I5VGN0_9FIRM</name>
<dbReference type="InterPro" id="IPR017900">
    <property type="entry name" value="4Fe4S_Fe_S_CS"/>
</dbReference>
<dbReference type="InterPro" id="IPR051917">
    <property type="entry name" value="Transposase-Integrase"/>
</dbReference>
<dbReference type="RefSeq" id="WP_092282270.1">
    <property type="nucleotide sequence ID" value="NZ_FOXR01000011.1"/>
</dbReference>
<evidence type="ECO:0000259" key="4">
    <source>
        <dbReference type="Pfam" id="PF13936"/>
    </source>
</evidence>
<proteinExistence type="predicted"/>
<keyword evidence="2" id="KW-0408">Iron</keyword>
<dbReference type="EMBL" id="FOXR01000011">
    <property type="protein sequence ID" value="SFQ06619.1"/>
    <property type="molecule type" value="Genomic_DNA"/>
</dbReference>
<evidence type="ECO:0000256" key="3">
    <source>
        <dbReference type="ARBA" id="ARBA00023014"/>
    </source>
</evidence>
<dbReference type="GO" id="GO:0005829">
    <property type="term" value="C:cytosol"/>
    <property type="evidence" value="ECO:0007669"/>
    <property type="project" value="TreeGrafter"/>
</dbReference>
<dbReference type="InterPro" id="IPR025246">
    <property type="entry name" value="IS30-like_HTH"/>
</dbReference>
<evidence type="ECO:0000313" key="5">
    <source>
        <dbReference type="EMBL" id="SFQ06619.1"/>
    </source>
</evidence>
<accession>A0A1I5VGN0</accession>
<keyword evidence="3" id="KW-0411">Iron-sulfur</keyword>
<dbReference type="Pfam" id="PF13936">
    <property type="entry name" value="HTH_38"/>
    <property type="match status" value="1"/>
</dbReference>
<gene>
    <name evidence="5" type="ORF">SAMN05444406_11115</name>
</gene>
<organism evidence="5 6">
    <name type="scientific">Caldicoprobacter faecalis</name>
    <dbReference type="NCBI Taxonomy" id="937334"/>
    <lineage>
        <taxon>Bacteria</taxon>
        <taxon>Bacillati</taxon>
        <taxon>Bacillota</taxon>
        <taxon>Clostridia</taxon>
        <taxon>Caldicoprobacterales</taxon>
        <taxon>Caldicoprobacteraceae</taxon>
        <taxon>Caldicoprobacter</taxon>
    </lineage>
</organism>
<feature type="domain" description="Transposase IS30-like HTH" evidence="4">
    <location>
        <begin position="3"/>
        <end position="46"/>
    </location>
</feature>
<dbReference type="GO" id="GO:0051536">
    <property type="term" value="F:iron-sulfur cluster binding"/>
    <property type="evidence" value="ECO:0007669"/>
    <property type="project" value="UniProtKB-KW"/>
</dbReference>
<keyword evidence="6" id="KW-1185">Reference proteome</keyword>
<evidence type="ECO:0000256" key="1">
    <source>
        <dbReference type="ARBA" id="ARBA00022723"/>
    </source>
</evidence>
<reference evidence="5 6" key="1">
    <citation type="submission" date="2016-10" db="EMBL/GenBank/DDBJ databases">
        <authorList>
            <person name="de Groot N.N."/>
        </authorList>
    </citation>
    <scope>NUCLEOTIDE SEQUENCE [LARGE SCALE GENOMIC DNA]</scope>
    <source>
        <strain evidence="5 6">DSM 20678</strain>
    </source>
</reference>
<evidence type="ECO:0000256" key="2">
    <source>
        <dbReference type="ARBA" id="ARBA00023004"/>
    </source>
</evidence>
<dbReference type="OrthoDB" id="9776104at2"/>
<dbReference type="GO" id="GO:0046872">
    <property type="term" value="F:metal ion binding"/>
    <property type="evidence" value="ECO:0007669"/>
    <property type="project" value="UniProtKB-KW"/>
</dbReference>
<dbReference type="GO" id="GO:0004803">
    <property type="term" value="F:transposase activity"/>
    <property type="evidence" value="ECO:0007669"/>
    <property type="project" value="TreeGrafter"/>
</dbReference>
<keyword evidence="1" id="KW-0479">Metal-binding</keyword>
<dbReference type="PANTHER" id="PTHR10948">
    <property type="entry name" value="TRANSPOSASE"/>
    <property type="match status" value="1"/>
</dbReference>
<dbReference type="Proteomes" id="UP000198577">
    <property type="component" value="Unassembled WGS sequence"/>
</dbReference>
<evidence type="ECO:0000313" key="6">
    <source>
        <dbReference type="Proteomes" id="UP000198577"/>
    </source>
</evidence>
<protein>
    <submittedName>
        <fullName evidence="5">Helix-turn-helix domain-containing protein</fullName>
    </submittedName>
</protein>